<evidence type="ECO:0000313" key="3">
    <source>
        <dbReference type="Proteomes" id="UP000199439"/>
    </source>
</evidence>
<dbReference type="EMBL" id="FOMI01000007">
    <property type="protein sequence ID" value="SFD26083.1"/>
    <property type="molecule type" value="Genomic_DNA"/>
</dbReference>
<dbReference type="SMART" id="SM01235">
    <property type="entry name" value="Haem_bd"/>
    <property type="match status" value="1"/>
</dbReference>
<proteinExistence type="predicted"/>
<dbReference type="AlphaFoldDB" id="A0A1I1R3G3"/>
<feature type="domain" description="Haem-binding" evidence="1">
    <location>
        <begin position="12"/>
        <end position="147"/>
    </location>
</feature>
<dbReference type="STRING" id="870482.SAMN04487987_107213"/>
<reference evidence="3" key="1">
    <citation type="submission" date="2016-10" db="EMBL/GenBank/DDBJ databases">
        <authorList>
            <person name="Varghese N."/>
            <person name="Submissions S."/>
        </authorList>
    </citation>
    <scope>NUCLEOTIDE SEQUENCE [LARGE SCALE GENOMIC DNA]</scope>
    <source>
        <strain evidence="3">DSM 25730</strain>
    </source>
</reference>
<protein>
    <submittedName>
        <fullName evidence="2">Haem-binding domain-containing protein</fullName>
    </submittedName>
</protein>
<dbReference type="Proteomes" id="UP000199439">
    <property type="component" value="Unassembled WGS sequence"/>
</dbReference>
<dbReference type="RefSeq" id="WP_092852456.1">
    <property type="nucleotide sequence ID" value="NZ_FOMI01000007.1"/>
</dbReference>
<dbReference type="InterPro" id="IPR025992">
    <property type="entry name" value="Haem-bd"/>
</dbReference>
<accession>A0A1I1R3G3</accession>
<name>A0A1I1R3G3_9FLAO</name>
<dbReference type="OrthoDB" id="196738at2"/>
<organism evidence="2 3">
    <name type="scientific">Algibacter pectinivorans</name>
    <dbReference type="NCBI Taxonomy" id="870482"/>
    <lineage>
        <taxon>Bacteria</taxon>
        <taxon>Pseudomonadati</taxon>
        <taxon>Bacteroidota</taxon>
        <taxon>Flavobacteriia</taxon>
        <taxon>Flavobacteriales</taxon>
        <taxon>Flavobacteriaceae</taxon>
        <taxon>Algibacter</taxon>
    </lineage>
</organism>
<keyword evidence="3" id="KW-1185">Reference proteome</keyword>
<dbReference type="Pfam" id="PF14376">
    <property type="entry name" value="Haem_bd"/>
    <property type="match status" value="1"/>
</dbReference>
<evidence type="ECO:0000313" key="2">
    <source>
        <dbReference type="EMBL" id="SFD26083.1"/>
    </source>
</evidence>
<sequence>MKITKKILILLLIVFVIAQFFGPEKNQGDLASMDAFMAETNPPEDVKIILKDACIDCHSNVTKYPWYNNITPVNYWLNHHVEDGKKHFNMSNWEGNSIKRKDHKFEELIEMVEEGEMPLNSYTWAHSEAKLSEAQIKSVIDWAKLVRVKYGLAPKPE</sequence>
<evidence type="ECO:0000259" key="1">
    <source>
        <dbReference type="SMART" id="SM01235"/>
    </source>
</evidence>
<gene>
    <name evidence="2" type="ORF">SAMN04487987_107213</name>
</gene>